<organism evidence="2">
    <name type="scientific">Aspergillus arachidicola</name>
    <dbReference type="NCBI Taxonomy" id="656916"/>
    <lineage>
        <taxon>Eukaryota</taxon>
        <taxon>Fungi</taxon>
        <taxon>Dikarya</taxon>
        <taxon>Ascomycota</taxon>
        <taxon>Pezizomycotina</taxon>
        <taxon>Eurotiomycetes</taxon>
        <taxon>Eurotiomycetidae</taxon>
        <taxon>Eurotiales</taxon>
        <taxon>Aspergillaceae</taxon>
        <taxon>Aspergillus</taxon>
        <taxon>Aspergillus subgen. Circumdati</taxon>
    </lineage>
</organism>
<evidence type="ECO:0000313" key="2">
    <source>
        <dbReference type="EMBL" id="KAE8337862.1"/>
    </source>
</evidence>
<sequence>MCSGAGLRETRAYGRWTGKGTRTRYQKGNGKRNSQSSASRIKHGRPLSQAQASARLGQRWYRRNG</sequence>
<protein>
    <submittedName>
        <fullName evidence="2">Uncharacterized protein</fullName>
    </submittedName>
</protein>
<dbReference type="EMBL" id="ML737174">
    <property type="protein sequence ID" value="KAE8337862.1"/>
    <property type="molecule type" value="Genomic_DNA"/>
</dbReference>
<dbReference type="Proteomes" id="UP000325558">
    <property type="component" value="Unassembled WGS sequence"/>
</dbReference>
<feature type="region of interest" description="Disordered" evidence="1">
    <location>
        <begin position="1"/>
        <end position="65"/>
    </location>
</feature>
<dbReference type="AlphaFoldDB" id="A0A5N6XXM8"/>
<accession>A0A5N6XXM8</accession>
<reference evidence="2" key="1">
    <citation type="submission" date="2019-04" db="EMBL/GenBank/DDBJ databases">
        <title>Friends and foes A comparative genomics study of 23 Aspergillus species from section Flavi.</title>
        <authorList>
            <consortium name="DOE Joint Genome Institute"/>
            <person name="Kjaerbolling I."/>
            <person name="Vesth T."/>
            <person name="Frisvad J.C."/>
            <person name="Nybo J.L."/>
            <person name="Theobald S."/>
            <person name="Kildgaard S."/>
            <person name="Isbrandt T."/>
            <person name="Kuo A."/>
            <person name="Sato A."/>
            <person name="Lyhne E.K."/>
            <person name="Kogle M.E."/>
            <person name="Wiebenga A."/>
            <person name="Kun R.S."/>
            <person name="Lubbers R.J."/>
            <person name="Makela M.R."/>
            <person name="Barry K."/>
            <person name="Chovatia M."/>
            <person name="Clum A."/>
            <person name="Daum C."/>
            <person name="Haridas S."/>
            <person name="He G."/>
            <person name="LaButti K."/>
            <person name="Lipzen A."/>
            <person name="Mondo S."/>
            <person name="Riley R."/>
            <person name="Salamov A."/>
            <person name="Simmons B.A."/>
            <person name="Magnuson J.K."/>
            <person name="Henrissat B."/>
            <person name="Mortensen U.H."/>
            <person name="Larsen T.O."/>
            <person name="Devries R.P."/>
            <person name="Grigoriev I.V."/>
            <person name="Machida M."/>
            <person name="Baker S.E."/>
            <person name="Andersen M.R."/>
        </authorList>
    </citation>
    <scope>NUCLEOTIDE SEQUENCE</scope>
    <source>
        <strain evidence="2">CBS 117612</strain>
    </source>
</reference>
<gene>
    <name evidence="2" type="ORF">BDV24DRAFT_139097</name>
</gene>
<evidence type="ECO:0000256" key="1">
    <source>
        <dbReference type="SAM" id="MobiDB-lite"/>
    </source>
</evidence>
<proteinExistence type="predicted"/>
<name>A0A5N6XXM8_9EURO</name>